<evidence type="ECO:0000313" key="1">
    <source>
        <dbReference type="EMBL" id="VTS00372.1"/>
    </source>
</evidence>
<dbReference type="InterPro" id="IPR010869">
    <property type="entry name" value="DUF1501"/>
</dbReference>
<dbReference type="InterPro" id="IPR017850">
    <property type="entry name" value="Alkaline_phosphatase_core_sf"/>
</dbReference>
<keyword evidence="2" id="KW-1185">Reference proteome</keyword>
<protein>
    <recommendedName>
        <fullName evidence="3">DUF1501 domain-containing protein</fullName>
    </recommendedName>
</protein>
<dbReference type="Pfam" id="PF07394">
    <property type="entry name" value="DUF1501"/>
    <property type="match status" value="1"/>
</dbReference>
<sequence length="453" mass="49643">MPHASLPSRRAVLRIGGASLLGLSFPEMLRAAETPKAKHRATAKSVIFLHQWGGPGQHETFDPKPDAPDNVRGWYGATKTKLPGVIFGERIPKIAAMADKLTIVRCMQHTMKNHNSAGYYSLTGIAPPTDDQRLRDSLELFPAYGSLVDKLAPAPKGVATFVAYPHVIADGSITPGQHASFLGKAHSPLFVNQDPNRSDFKLPELTLPDNLSVERLENRKDILKLIDEQSDLLETSLVAQGLDESYQKAVAMLTSPRFKQAFDLTKESKKTRDAYGRTTYGQGCLLARRVVEAGAKFVNVYFSRAIGGKGQGWDYHGFNKESVTDRLDELLPMTDQTLPALLTDLEDRGMLNDTLVVWVGEFGRTPKISSNGGRDHWPQCYCAVLAGGGAKRGFVYGASDKLGAYSTVGQARPEDLAATMFEALGIDPETEIRDKLNRPLPIARGKPIRELFA</sequence>
<dbReference type="PANTHER" id="PTHR43737">
    <property type="entry name" value="BLL7424 PROTEIN"/>
    <property type="match status" value="1"/>
</dbReference>
<dbReference type="AlphaFoldDB" id="A0A6P2DH50"/>
<dbReference type="KEGG" id="gms:SOIL9_82060"/>
<dbReference type="Proteomes" id="UP000464178">
    <property type="component" value="Chromosome"/>
</dbReference>
<dbReference type="RefSeq" id="WP_162672152.1">
    <property type="nucleotide sequence ID" value="NZ_LR593886.1"/>
</dbReference>
<evidence type="ECO:0000313" key="2">
    <source>
        <dbReference type="Proteomes" id="UP000464178"/>
    </source>
</evidence>
<proteinExistence type="predicted"/>
<evidence type="ECO:0008006" key="3">
    <source>
        <dbReference type="Google" id="ProtNLM"/>
    </source>
</evidence>
<dbReference type="EMBL" id="LR593886">
    <property type="protein sequence ID" value="VTS00372.1"/>
    <property type="molecule type" value="Genomic_DNA"/>
</dbReference>
<reference evidence="1 2" key="1">
    <citation type="submission" date="2019-05" db="EMBL/GenBank/DDBJ databases">
        <authorList>
            <consortium name="Science for Life Laboratories"/>
        </authorList>
    </citation>
    <scope>NUCLEOTIDE SEQUENCE [LARGE SCALE GENOMIC DNA]</scope>
    <source>
        <strain evidence="1">Soil9</strain>
    </source>
</reference>
<dbReference type="SUPFAM" id="SSF53649">
    <property type="entry name" value="Alkaline phosphatase-like"/>
    <property type="match status" value="1"/>
</dbReference>
<dbReference type="PANTHER" id="PTHR43737:SF1">
    <property type="entry name" value="DUF1501 DOMAIN-CONTAINING PROTEIN"/>
    <property type="match status" value="1"/>
</dbReference>
<name>A0A6P2DH50_9BACT</name>
<organism evidence="1 2">
    <name type="scientific">Gemmata massiliana</name>
    <dbReference type="NCBI Taxonomy" id="1210884"/>
    <lineage>
        <taxon>Bacteria</taxon>
        <taxon>Pseudomonadati</taxon>
        <taxon>Planctomycetota</taxon>
        <taxon>Planctomycetia</taxon>
        <taxon>Gemmatales</taxon>
        <taxon>Gemmataceae</taxon>
        <taxon>Gemmata</taxon>
    </lineage>
</organism>
<gene>
    <name evidence="1" type="ORF">SOIL9_82060</name>
</gene>
<accession>A0A6P2DH50</accession>